<evidence type="ECO:0000313" key="1">
    <source>
        <dbReference type="EMBL" id="PAX09019.1"/>
    </source>
</evidence>
<dbReference type="AlphaFoldDB" id="A0A2A2SIG2"/>
<protein>
    <recommendedName>
        <fullName evidence="3">IrrE N-terminal-like domain-containing protein</fullName>
    </recommendedName>
</protein>
<gene>
    <name evidence="1" type="ORF">CKY28_06710</name>
</gene>
<comment type="caution">
    <text evidence="1">The sequence shown here is derived from an EMBL/GenBank/DDBJ whole genome shotgun (WGS) entry which is preliminary data.</text>
</comment>
<organism evidence="1 2">
    <name type="scientific">Sphingomonas lenta</name>
    <dbReference type="NCBI Taxonomy" id="1141887"/>
    <lineage>
        <taxon>Bacteria</taxon>
        <taxon>Pseudomonadati</taxon>
        <taxon>Pseudomonadota</taxon>
        <taxon>Alphaproteobacteria</taxon>
        <taxon>Sphingomonadales</taxon>
        <taxon>Sphingomonadaceae</taxon>
        <taxon>Sphingomonas</taxon>
    </lineage>
</organism>
<dbReference type="RefSeq" id="WP_095997517.1">
    <property type="nucleotide sequence ID" value="NZ_NSLI01000002.1"/>
</dbReference>
<evidence type="ECO:0008006" key="3">
    <source>
        <dbReference type="Google" id="ProtNLM"/>
    </source>
</evidence>
<reference evidence="2" key="1">
    <citation type="submission" date="2017-09" db="EMBL/GenBank/DDBJ databases">
        <authorList>
            <person name="Feng G."/>
            <person name="Zhu H."/>
        </authorList>
    </citation>
    <scope>NUCLEOTIDE SEQUENCE [LARGE SCALE GENOMIC DNA]</scope>
    <source>
        <strain evidence="2">1PNM-20</strain>
    </source>
</reference>
<dbReference type="EMBL" id="NSLI01000002">
    <property type="protein sequence ID" value="PAX09019.1"/>
    <property type="molecule type" value="Genomic_DNA"/>
</dbReference>
<evidence type="ECO:0000313" key="2">
    <source>
        <dbReference type="Proteomes" id="UP000218151"/>
    </source>
</evidence>
<keyword evidence="2" id="KW-1185">Reference proteome</keyword>
<dbReference type="Proteomes" id="UP000218151">
    <property type="component" value="Unassembled WGS sequence"/>
</dbReference>
<proteinExistence type="predicted"/>
<name>A0A2A2SIG2_9SPHN</name>
<sequence>MRFDAAFVADRIVEGLQEARGVFPRDLERAALFGLPVSVLTVAELTTTAIENRLGRVLARLGRGVAKRRLRGCLVALGGMGYVFLDEDDPAAMRFALGHELAHFVGHYQDRRNEAVARLGEGILEVLDGAREPTWEERLGGLLAHCPLGVFGDAMVRDGSQAVDALTERMEAEADEAAFLALAPPGRVIAAAVRAEGVADRQAVEAALARDFGLTAADAVRHAPRVLAVVARSRPTLVGRLRQAAGRAGAAHRKGEEASHG</sequence>
<dbReference type="OrthoDB" id="5382606at2"/>
<accession>A0A2A2SIG2</accession>